<comment type="caution">
    <text evidence="1">The sequence shown here is derived from an EMBL/GenBank/DDBJ whole genome shotgun (WGS) entry which is preliminary data.</text>
</comment>
<sequence>MKEKLICTFPGCDMMPPIFMGDRDIYAVTWAGAFHFHDGSMHTLLDFEALGRIALPRNNIYNPYMHGGGPHPPLLVNDAIYILSEKSVGAVPPILSIFSRTDELLQEVELEIRSVRWMGASDDHLFTLGYQQAFVMDTSGRCLHKVDIDWQSMDKTPAVIYKDSMLFIDKKDGGYWLFRLFADGTLEAVHRIAGYEVMCPAKDFVVSGSEIYLQWFAVGELEFEGSAFFIFREYEPGRLLLRKCLLLGGQNEDGILKGGFPGGFCVNGDSLLYTDDYMSVKRTKADRFPSVPNGIYGRLITASTVDGTYTAVKIPFDFHKVAPAPIIALKDGTIASKWYSDQDYPLYVVQRDGTWQAGPTRRAQYLVKYNEQIYACDVGGKNSKIRQIQF</sequence>
<dbReference type="EMBL" id="JACOPR010000004">
    <property type="protein sequence ID" value="MBC5730856.1"/>
    <property type="molecule type" value="Genomic_DNA"/>
</dbReference>
<organism evidence="1 2">
    <name type="scientific">Pseudoflavonifractor hominis</name>
    <dbReference type="NCBI Taxonomy" id="2763059"/>
    <lineage>
        <taxon>Bacteria</taxon>
        <taxon>Bacillati</taxon>
        <taxon>Bacillota</taxon>
        <taxon>Clostridia</taxon>
        <taxon>Eubacteriales</taxon>
        <taxon>Oscillospiraceae</taxon>
        <taxon>Pseudoflavonifractor</taxon>
    </lineage>
</organism>
<evidence type="ECO:0000313" key="1">
    <source>
        <dbReference type="EMBL" id="MBC5730856.1"/>
    </source>
</evidence>
<name>A0ABR7HTV5_9FIRM</name>
<protein>
    <submittedName>
        <fullName evidence="1">Uncharacterized protein</fullName>
    </submittedName>
</protein>
<dbReference type="Proteomes" id="UP000660021">
    <property type="component" value="Unassembled WGS sequence"/>
</dbReference>
<proteinExistence type="predicted"/>
<evidence type="ECO:0000313" key="2">
    <source>
        <dbReference type="Proteomes" id="UP000660021"/>
    </source>
</evidence>
<keyword evidence="2" id="KW-1185">Reference proteome</keyword>
<gene>
    <name evidence="1" type="ORF">H8S34_08435</name>
</gene>
<accession>A0ABR7HTV5</accession>
<reference evidence="1 2" key="1">
    <citation type="submission" date="2020-08" db="EMBL/GenBank/DDBJ databases">
        <title>Genome public.</title>
        <authorList>
            <person name="Liu C."/>
            <person name="Sun Q."/>
        </authorList>
    </citation>
    <scope>NUCLEOTIDE SEQUENCE [LARGE SCALE GENOMIC DNA]</scope>
    <source>
        <strain evidence="1 2">New-38</strain>
    </source>
</reference>
<dbReference type="RefSeq" id="WP_101692765.1">
    <property type="nucleotide sequence ID" value="NZ_JACOPR010000004.1"/>
</dbReference>